<keyword evidence="2" id="KW-1185">Reference proteome</keyword>
<reference evidence="1 2" key="1">
    <citation type="journal article" date="2019" name="Nat. Ecol. Evol.">
        <title>Megaphylogeny resolves global patterns of mushroom evolution.</title>
        <authorList>
            <person name="Varga T."/>
            <person name="Krizsan K."/>
            <person name="Foldi C."/>
            <person name="Dima B."/>
            <person name="Sanchez-Garcia M."/>
            <person name="Sanchez-Ramirez S."/>
            <person name="Szollosi G.J."/>
            <person name="Szarkandi J.G."/>
            <person name="Papp V."/>
            <person name="Albert L."/>
            <person name="Andreopoulos W."/>
            <person name="Angelini C."/>
            <person name="Antonin V."/>
            <person name="Barry K.W."/>
            <person name="Bougher N.L."/>
            <person name="Buchanan P."/>
            <person name="Buyck B."/>
            <person name="Bense V."/>
            <person name="Catcheside P."/>
            <person name="Chovatia M."/>
            <person name="Cooper J."/>
            <person name="Damon W."/>
            <person name="Desjardin D."/>
            <person name="Finy P."/>
            <person name="Geml J."/>
            <person name="Haridas S."/>
            <person name="Hughes K."/>
            <person name="Justo A."/>
            <person name="Karasinski D."/>
            <person name="Kautmanova I."/>
            <person name="Kiss B."/>
            <person name="Kocsube S."/>
            <person name="Kotiranta H."/>
            <person name="LaButti K.M."/>
            <person name="Lechner B.E."/>
            <person name="Liimatainen K."/>
            <person name="Lipzen A."/>
            <person name="Lukacs Z."/>
            <person name="Mihaltcheva S."/>
            <person name="Morgado L.N."/>
            <person name="Niskanen T."/>
            <person name="Noordeloos M.E."/>
            <person name="Ohm R.A."/>
            <person name="Ortiz-Santana B."/>
            <person name="Ovrebo C."/>
            <person name="Racz N."/>
            <person name="Riley R."/>
            <person name="Savchenko A."/>
            <person name="Shiryaev A."/>
            <person name="Soop K."/>
            <person name="Spirin V."/>
            <person name="Szebenyi C."/>
            <person name="Tomsovsky M."/>
            <person name="Tulloss R.E."/>
            <person name="Uehling J."/>
            <person name="Grigoriev I.V."/>
            <person name="Vagvolgyi C."/>
            <person name="Papp T."/>
            <person name="Martin F.M."/>
            <person name="Miettinen O."/>
            <person name="Hibbett D.S."/>
            <person name="Nagy L.G."/>
        </authorList>
    </citation>
    <scope>NUCLEOTIDE SEQUENCE [LARGE SCALE GENOMIC DNA]</scope>
    <source>
        <strain evidence="1 2">CBS 962.96</strain>
    </source>
</reference>
<sequence>MEDFIAAGRLNPAQEPTYKGFLQVFSAWILEEDLPFTTGESPALKRVYDYLKIQFRLPSDTTVRKTLDSIVNILHGNVVEEISVLICPNDSNFFSGVIAHWIDDNWNLIERLVDFKHLENREHAG</sequence>
<dbReference type="EMBL" id="ML179038">
    <property type="protein sequence ID" value="THV07445.1"/>
    <property type="molecule type" value="Genomic_DNA"/>
</dbReference>
<name>A0A4S8MWA7_DENBC</name>
<evidence type="ECO:0000313" key="2">
    <source>
        <dbReference type="Proteomes" id="UP000297245"/>
    </source>
</evidence>
<protein>
    <recommendedName>
        <fullName evidence="3">DUF659 domain-containing protein</fullName>
    </recommendedName>
</protein>
<evidence type="ECO:0008006" key="3">
    <source>
        <dbReference type="Google" id="ProtNLM"/>
    </source>
</evidence>
<evidence type="ECO:0000313" key="1">
    <source>
        <dbReference type="EMBL" id="THV07445.1"/>
    </source>
</evidence>
<accession>A0A4S8MWA7</accession>
<gene>
    <name evidence="1" type="ORF">K435DRAFT_643839</name>
</gene>
<feature type="non-terminal residue" evidence="1">
    <location>
        <position position="125"/>
    </location>
</feature>
<dbReference type="Proteomes" id="UP000297245">
    <property type="component" value="Unassembled WGS sequence"/>
</dbReference>
<dbReference type="OrthoDB" id="2800877at2759"/>
<dbReference type="AlphaFoldDB" id="A0A4S8MWA7"/>
<proteinExistence type="predicted"/>
<organism evidence="1 2">
    <name type="scientific">Dendrothele bispora (strain CBS 962.96)</name>
    <dbReference type="NCBI Taxonomy" id="1314807"/>
    <lineage>
        <taxon>Eukaryota</taxon>
        <taxon>Fungi</taxon>
        <taxon>Dikarya</taxon>
        <taxon>Basidiomycota</taxon>
        <taxon>Agaricomycotina</taxon>
        <taxon>Agaricomycetes</taxon>
        <taxon>Agaricomycetidae</taxon>
        <taxon>Agaricales</taxon>
        <taxon>Agaricales incertae sedis</taxon>
        <taxon>Dendrothele</taxon>
    </lineage>
</organism>